<reference evidence="1 2" key="1">
    <citation type="submission" date="2017-07" db="EMBL/GenBank/DDBJ databases">
        <title>Leptospira spp. isolated from tropical soils.</title>
        <authorList>
            <person name="Thibeaux R."/>
            <person name="Iraola G."/>
            <person name="Ferres I."/>
            <person name="Bierque E."/>
            <person name="Girault D."/>
            <person name="Soupe-Gilbert M.-E."/>
            <person name="Picardeau M."/>
            <person name="Goarant C."/>
        </authorList>
    </citation>
    <scope>NUCLEOTIDE SEQUENCE [LARGE SCALE GENOMIC DNA]</scope>
    <source>
        <strain evidence="1 2">FH2-B-C1</strain>
    </source>
</reference>
<proteinExistence type="predicted"/>
<evidence type="ECO:0000313" key="1">
    <source>
        <dbReference type="EMBL" id="PJZ52179.1"/>
    </source>
</evidence>
<gene>
    <name evidence="1" type="ORF">CH380_16050</name>
</gene>
<protein>
    <submittedName>
        <fullName evidence="1">Uncharacterized protein</fullName>
    </submittedName>
</protein>
<organism evidence="1 2">
    <name type="scientific">Leptospira adleri</name>
    <dbReference type="NCBI Taxonomy" id="2023186"/>
    <lineage>
        <taxon>Bacteria</taxon>
        <taxon>Pseudomonadati</taxon>
        <taxon>Spirochaetota</taxon>
        <taxon>Spirochaetia</taxon>
        <taxon>Leptospirales</taxon>
        <taxon>Leptospiraceae</taxon>
        <taxon>Leptospira</taxon>
    </lineage>
</organism>
<dbReference type="EMBL" id="NPDV01000015">
    <property type="protein sequence ID" value="PJZ52179.1"/>
    <property type="molecule type" value="Genomic_DNA"/>
</dbReference>
<comment type="caution">
    <text evidence="1">The sequence shown here is derived from an EMBL/GenBank/DDBJ whole genome shotgun (WGS) entry which is preliminary data.</text>
</comment>
<accession>A0A2M9YKV1</accession>
<dbReference type="Proteomes" id="UP000232188">
    <property type="component" value="Unassembled WGS sequence"/>
</dbReference>
<name>A0A2M9YKV1_9LEPT</name>
<sequence length="181" mass="21404">MKTGLGKEFSYRLQTIHGRKIYRSKRWSVCLLIKRPARKNKRSMHRKKPSPNKFPHREEEMFSKKLRCFRKKAQFLNMCFPYKRSGLRPLGYLRNSHLPELRLVSLDQELQAVTIISICSFKLSTSFCETQPEVESAARVIPKKKIFSVFIRKLSPILQRGLQPESGQWILKERVTRIIDQ</sequence>
<evidence type="ECO:0000313" key="2">
    <source>
        <dbReference type="Proteomes" id="UP000232188"/>
    </source>
</evidence>
<dbReference type="AlphaFoldDB" id="A0A2M9YKV1"/>